<proteinExistence type="predicted"/>
<protein>
    <submittedName>
        <fullName evidence="1">Uncharacterized protein</fullName>
    </submittedName>
</protein>
<organism evidence="1 2">
    <name type="scientific">Linnemannia gamsii</name>
    <dbReference type="NCBI Taxonomy" id="64522"/>
    <lineage>
        <taxon>Eukaryota</taxon>
        <taxon>Fungi</taxon>
        <taxon>Fungi incertae sedis</taxon>
        <taxon>Mucoromycota</taxon>
        <taxon>Mortierellomycotina</taxon>
        <taxon>Mortierellomycetes</taxon>
        <taxon>Mortierellales</taxon>
        <taxon>Mortierellaceae</taxon>
        <taxon>Linnemannia</taxon>
    </lineage>
</organism>
<name>A0ABQ7KDK0_9FUNG</name>
<gene>
    <name evidence="1" type="ORF">BGZ96_012304</name>
</gene>
<keyword evidence="2" id="KW-1185">Reference proteome</keyword>
<dbReference type="EMBL" id="JAAAIM010000092">
    <property type="protein sequence ID" value="KAG0295202.1"/>
    <property type="molecule type" value="Genomic_DNA"/>
</dbReference>
<reference evidence="1 2" key="1">
    <citation type="journal article" date="2020" name="Fungal Divers.">
        <title>Resolving the Mortierellaceae phylogeny through synthesis of multi-gene phylogenetics and phylogenomics.</title>
        <authorList>
            <person name="Vandepol N."/>
            <person name="Liber J."/>
            <person name="Desiro A."/>
            <person name="Na H."/>
            <person name="Kennedy M."/>
            <person name="Barry K."/>
            <person name="Grigoriev I.V."/>
            <person name="Miller A.N."/>
            <person name="O'Donnell K."/>
            <person name="Stajich J.E."/>
            <person name="Bonito G."/>
        </authorList>
    </citation>
    <scope>NUCLEOTIDE SEQUENCE [LARGE SCALE GENOMIC DNA]</scope>
    <source>
        <strain evidence="1 2">AD045</strain>
    </source>
</reference>
<comment type="caution">
    <text evidence="1">The sequence shown here is derived from an EMBL/GenBank/DDBJ whole genome shotgun (WGS) entry which is preliminary data.</text>
</comment>
<dbReference type="Proteomes" id="UP001194696">
    <property type="component" value="Unassembled WGS sequence"/>
</dbReference>
<sequence>MECLRIVLAHLGHRHDIYSITTVLRINHFFAEATLPFLYANPFQDRFHLINCEEPVGGRRRILLTRILLRQASPENLTNLLTTFYFAKQDFDIDDHFDPSSFFVSEPYVPILHYLPHIKALLPWNFPTKDFGSRDSHYYTNDRLESYLHTSGLGEYYHPIASCRNYEARYHDFLFGLALRSDVERQLT</sequence>
<evidence type="ECO:0000313" key="1">
    <source>
        <dbReference type="EMBL" id="KAG0295202.1"/>
    </source>
</evidence>
<evidence type="ECO:0000313" key="2">
    <source>
        <dbReference type="Proteomes" id="UP001194696"/>
    </source>
</evidence>
<accession>A0ABQ7KDK0</accession>